<evidence type="ECO:0000259" key="1">
    <source>
        <dbReference type="Pfam" id="PF03478"/>
    </source>
</evidence>
<dbReference type="Gramene" id="Bo8g004600.1">
    <property type="protein sequence ID" value="Bo8g004600.1"/>
    <property type="gene ID" value="Bo8g004600"/>
</dbReference>
<reference evidence="2" key="2">
    <citation type="submission" date="2015-03" db="UniProtKB">
        <authorList>
            <consortium name="EnsemblPlants"/>
        </authorList>
    </citation>
    <scope>IDENTIFICATION</scope>
</reference>
<dbReference type="EnsemblPlants" id="Bo8g004600.1">
    <property type="protein sequence ID" value="Bo8g004600.1"/>
    <property type="gene ID" value="Bo8g004600"/>
</dbReference>
<sequence length="402" mass="46074">MSQLLFRLSKLSYRNKDVFVCKSFSSLPYCLSSNLVRVCRGTQLSLSLASYCIKDYKLGFRVSKMSVSVLISRVLIWQIQKSVRLFSTSPYLTVCSVWDDALRLVEGNSHYGGIILFDPAKEEVFRVLEKTVPQELYNSSLMGASQGWGFFSQQRSNHNSVIMLYGQTKVVWNVAMSSSSPHEEDCVVAIKFFGRQLSMCKPGRDHAWTNRLIPFDCAENSNLMYSKKDQRFYLPAPGSNYLCSWDLHNNDPKFNELVFHNLPQLPRSAWEALDSCFREDHWVESPSGQSFLVRWYSTVPSLRSKDPIVMVFREEDQVTEKGTRNMCYTEDIGDLCIFLSKSDPFCVVASSCPGLKPNSIYLMGRRFAVCDLTTGTVSHFDDPNDFQKRIPFFPFWLPPFSN</sequence>
<evidence type="ECO:0000313" key="3">
    <source>
        <dbReference type="Proteomes" id="UP000032141"/>
    </source>
</evidence>
<keyword evidence="3" id="KW-1185">Reference proteome</keyword>
<name>A0A0D3DJ04_BRAOL</name>
<accession>A0A0D3DJ04</accession>
<organism evidence="2 3">
    <name type="scientific">Brassica oleracea var. oleracea</name>
    <dbReference type="NCBI Taxonomy" id="109376"/>
    <lineage>
        <taxon>Eukaryota</taxon>
        <taxon>Viridiplantae</taxon>
        <taxon>Streptophyta</taxon>
        <taxon>Embryophyta</taxon>
        <taxon>Tracheophyta</taxon>
        <taxon>Spermatophyta</taxon>
        <taxon>Magnoliopsida</taxon>
        <taxon>eudicotyledons</taxon>
        <taxon>Gunneridae</taxon>
        <taxon>Pentapetalae</taxon>
        <taxon>rosids</taxon>
        <taxon>malvids</taxon>
        <taxon>Brassicales</taxon>
        <taxon>Brassicaceae</taxon>
        <taxon>Brassiceae</taxon>
        <taxon>Brassica</taxon>
    </lineage>
</organism>
<dbReference type="InterPro" id="IPR005174">
    <property type="entry name" value="KIB1-4_b-propeller"/>
</dbReference>
<protein>
    <recommendedName>
        <fullName evidence="1">KIB1-4 beta-propeller domain-containing protein</fullName>
    </recommendedName>
</protein>
<dbReference type="Pfam" id="PF03478">
    <property type="entry name" value="Beta-prop_KIB1-4"/>
    <property type="match status" value="1"/>
</dbReference>
<reference evidence="2 3" key="1">
    <citation type="journal article" date="2014" name="Genome Biol.">
        <title>Transcriptome and methylome profiling reveals relics of genome dominance in the mesopolyploid Brassica oleracea.</title>
        <authorList>
            <person name="Parkin I.A."/>
            <person name="Koh C."/>
            <person name="Tang H."/>
            <person name="Robinson S.J."/>
            <person name="Kagale S."/>
            <person name="Clarke W.E."/>
            <person name="Town C.D."/>
            <person name="Nixon J."/>
            <person name="Krishnakumar V."/>
            <person name="Bidwell S.L."/>
            <person name="Denoeud F."/>
            <person name="Belcram H."/>
            <person name="Links M.G."/>
            <person name="Just J."/>
            <person name="Clarke C."/>
            <person name="Bender T."/>
            <person name="Huebert T."/>
            <person name="Mason A.S."/>
            <person name="Pires J.C."/>
            <person name="Barker G."/>
            <person name="Moore J."/>
            <person name="Walley P.G."/>
            <person name="Manoli S."/>
            <person name="Batley J."/>
            <person name="Edwards D."/>
            <person name="Nelson M.N."/>
            <person name="Wang X."/>
            <person name="Paterson A.H."/>
            <person name="King G."/>
            <person name="Bancroft I."/>
            <person name="Chalhoub B."/>
            <person name="Sharpe A.G."/>
        </authorList>
    </citation>
    <scope>NUCLEOTIDE SEQUENCE</scope>
    <source>
        <strain evidence="2 3">cv. TO1000</strain>
    </source>
</reference>
<feature type="domain" description="KIB1-4 beta-propeller" evidence="1">
    <location>
        <begin position="137"/>
        <end position="371"/>
    </location>
</feature>
<dbReference type="PANTHER" id="PTHR31681:SF72">
    <property type="entry name" value="DUF295 DOMAIN-CONTAINING PROTEIN"/>
    <property type="match status" value="1"/>
</dbReference>
<dbReference type="HOGENOM" id="CLU_023149_2_0_1"/>
<proteinExistence type="predicted"/>
<dbReference type="PANTHER" id="PTHR31681">
    <property type="entry name" value="C2H2-LIKE ZINC FINGER PROTEIN"/>
    <property type="match status" value="1"/>
</dbReference>
<evidence type="ECO:0000313" key="2">
    <source>
        <dbReference type="EnsemblPlants" id="Bo8g004600.1"/>
    </source>
</evidence>
<dbReference type="Proteomes" id="UP000032141">
    <property type="component" value="Chromosome C8"/>
</dbReference>
<dbReference type="AlphaFoldDB" id="A0A0D3DJ04"/>